<dbReference type="Proteomes" id="UP000309488">
    <property type="component" value="Unassembled WGS sequence"/>
</dbReference>
<dbReference type="EMBL" id="SWBR01000001">
    <property type="protein sequence ID" value="TKC12273.1"/>
    <property type="molecule type" value="Genomic_DNA"/>
</dbReference>
<protein>
    <submittedName>
        <fullName evidence="2">DUF4251 domain-containing protein</fullName>
    </submittedName>
</protein>
<evidence type="ECO:0000313" key="2">
    <source>
        <dbReference type="EMBL" id="TKC12273.1"/>
    </source>
</evidence>
<reference evidence="2 3" key="1">
    <citation type="submission" date="2019-04" db="EMBL/GenBank/DDBJ databases">
        <title>Pedobacter sp. RP-3-22 sp. nov., isolated from Arctic soil.</title>
        <authorList>
            <person name="Dahal R.H."/>
            <person name="Kim D.-U."/>
        </authorList>
    </citation>
    <scope>NUCLEOTIDE SEQUENCE [LARGE SCALE GENOMIC DNA]</scope>
    <source>
        <strain evidence="2 3">RP-3-22</strain>
    </source>
</reference>
<dbReference type="InterPro" id="IPR025347">
    <property type="entry name" value="DUF4251"/>
</dbReference>
<keyword evidence="3" id="KW-1185">Reference proteome</keyword>
<name>A0A4U1CTZ3_9SPHI</name>
<dbReference type="RefSeq" id="WP_136838185.1">
    <property type="nucleotide sequence ID" value="NZ_SWBR01000001.1"/>
</dbReference>
<dbReference type="Pfam" id="PF14059">
    <property type="entry name" value="DUF4251"/>
    <property type="match status" value="1"/>
</dbReference>
<dbReference type="OrthoDB" id="1097715at2"/>
<sequence length="172" mass="19218">MKVFKKLVLLVLVFVTFKANAQTDKATTTKIVEEKNYVFVATSATPLNSADINKIMSRMPGNMNGGNINLSGSSYDVRVVKDSVIAYLPYYGRSYSASMNPDEQGYKFTSTDFIYDSKKNKRGWNINIKTKDVRDNVQMNLSISQGGYATLSVVSNNKQSITYNGYLSEVKK</sequence>
<feature type="signal peptide" evidence="1">
    <location>
        <begin position="1"/>
        <end position="21"/>
    </location>
</feature>
<dbReference type="AlphaFoldDB" id="A0A4U1CTZ3"/>
<dbReference type="Gene3D" id="2.40.128.410">
    <property type="match status" value="1"/>
</dbReference>
<evidence type="ECO:0000256" key="1">
    <source>
        <dbReference type="SAM" id="SignalP"/>
    </source>
</evidence>
<proteinExistence type="predicted"/>
<organism evidence="2 3">
    <name type="scientific">Pedobacter polaris</name>
    <dbReference type="NCBI Taxonomy" id="2571273"/>
    <lineage>
        <taxon>Bacteria</taxon>
        <taxon>Pseudomonadati</taxon>
        <taxon>Bacteroidota</taxon>
        <taxon>Sphingobacteriia</taxon>
        <taxon>Sphingobacteriales</taxon>
        <taxon>Sphingobacteriaceae</taxon>
        <taxon>Pedobacter</taxon>
    </lineage>
</organism>
<gene>
    <name evidence="2" type="ORF">FA048_01240</name>
</gene>
<accession>A0A4U1CTZ3</accession>
<keyword evidence="1" id="KW-0732">Signal</keyword>
<evidence type="ECO:0000313" key="3">
    <source>
        <dbReference type="Proteomes" id="UP000309488"/>
    </source>
</evidence>
<feature type="chain" id="PRO_5020892060" evidence="1">
    <location>
        <begin position="22"/>
        <end position="172"/>
    </location>
</feature>
<comment type="caution">
    <text evidence="2">The sequence shown here is derived from an EMBL/GenBank/DDBJ whole genome shotgun (WGS) entry which is preliminary data.</text>
</comment>